<sequence length="177" mass="19264">MQIDAFQAMLFALFCVPISILTFYIDMKYKRIANATVWALFAVFVIIGLATLPLPDFLWRFAGYAIAFIYGFLMWMARQMGGGDVKFMAAVALFVHPGDAGIAIFILLAALIGSTLAVLITMHSPLKDLAPHWATWEKLDPTKTDAVGKGKKLTIPMGTGLALALSSYLVLGAFLGQ</sequence>
<organism evidence="3 4">
    <name type="scientific">Roseovarius bejariae</name>
    <dbReference type="NCBI Taxonomy" id="2576383"/>
    <lineage>
        <taxon>Bacteria</taxon>
        <taxon>Pseudomonadati</taxon>
        <taxon>Pseudomonadota</taxon>
        <taxon>Alphaproteobacteria</taxon>
        <taxon>Rhodobacterales</taxon>
        <taxon>Roseobacteraceae</taxon>
        <taxon>Roseovarius</taxon>
    </lineage>
</organism>
<evidence type="ECO:0000313" key="4">
    <source>
        <dbReference type="Proteomes" id="UP000564704"/>
    </source>
</evidence>
<keyword evidence="4" id="KW-1185">Reference proteome</keyword>
<dbReference type="GO" id="GO:0004190">
    <property type="term" value="F:aspartic-type endopeptidase activity"/>
    <property type="evidence" value="ECO:0007669"/>
    <property type="project" value="InterPro"/>
</dbReference>
<dbReference type="Pfam" id="PF01478">
    <property type="entry name" value="Peptidase_A24"/>
    <property type="match status" value="1"/>
</dbReference>
<feature type="transmembrane region" description="Helical" evidence="1">
    <location>
        <begin position="153"/>
        <end position="175"/>
    </location>
</feature>
<dbReference type="Proteomes" id="UP000564704">
    <property type="component" value="Unassembled WGS sequence"/>
</dbReference>
<dbReference type="InterPro" id="IPR000045">
    <property type="entry name" value="Prepilin_IV_endopep_pep"/>
</dbReference>
<evidence type="ECO:0000259" key="2">
    <source>
        <dbReference type="Pfam" id="PF01478"/>
    </source>
</evidence>
<evidence type="ECO:0000256" key="1">
    <source>
        <dbReference type="SAM" id="Phobius"/>
    </source>
</evidence>
<keyword evidence="1" id="KW-0472">Membrane</keyword>
<proteinExistence type="predicted"/>
<dbReference type="GO" id="GO:0016020">
    <property type="term" value="C:membrane"/>
    <property type="evidence" value="ECO:0007669"/>
    <property type="project" value="InterPro"/>
</dbReference>
<dbReference type="AlphaFoldDB" id="A0A844D4F4"/>
<feature type="transmembrane region" description="Helical" evidence="1">
    <location>
        <begin position="6"/>
        <end position="25"/>
    </location>
</feature>
<protein>
    <submittedName>
        <fullName evidence="3">Prepilin peptidase</fullName>
    </submittedName>
</protein>
<accession>A0A844D4F4</accession>
<feature type="domain" description="Prepilin type IV endopeptidase peptidase" evidence="2">
    <location>
        <begin position="14"/>
        <end position="117"/>
    </location>
</feature>
<feature type="transmembrane region" description="Helical" evidence="1">
    <location>
        <begin position="87"/>
        <end position="120"/>
    </location>
</feature>
<feature type="transmembrane region" description="Helical" evidence="1">
    <location>
        <begin position="32"/>
        <end position="51"/>
    </location>
</feature>
<dbReference type="RefSeq" id="WP_154152018.1">
    <property type="nucleotide sequence ID" value="NZ_SZWE01000001.1"/>
</dbReference>
<dbReference type="Gene3D" id="1.20.120.1220">
    <property type="match status" value="1"/>
</dbReference>
<reference evidence="3 4" key="1">
    <citation type="submission" date="2019-05" db="EMBL/GenBank/DDBJ databases">
        <title>Roseovarius bejariae sp. nov., a moderately halophylic bacterium isolated from a saline soil in Rambla Salada (Murcia).</title>
        <authorList>
            <person name="Castro D.J."/>
            <person name="Gomez-Altuve A."/>
            <person name="Reina J.C."/>
            <person name="Rodriguez M."/>
            <person name="Sampedro I."/>
            <person name="Llamas I."/>
            <person name="Martinez-Checa F."/>
        </authorList>
    </citation>
    <scope>NUCLEOTIDE SEQUENCE [LARGE SCALE GENOMIC DNA]</scope>
    <source>
        <strain evidence="3 4">A21</strain>
    </source>
</reference>
<gene>
    <name evidence="3" type="ORF">FDP25_11970</name>
</gene>
<evidence type="ECO:0000313" key="3">
    <source>
        <dbReference type="EMBL" id="MRU16148.1"/>
    </source>
</evidence>
<feature type="transmembrane region" description="Helical" evidence="1">
    <location>
        <begin position="57"/>
        <end position="75"/>
    </location>
</feature>
<keyword evidence="1" id="KW-0812">Transmembrane</keyword>
<keyword evidence="1" id="KW-1133">Transmembrane helix</keyword>
<name>A0A844D4F4_9RHOB</name>
<dbReference type="EMBL" id="SZWE01000001">
    <property type="protein sequence ID" value="MRU16148.1"/>
    <property type="molecule type" value="Genomic_DNA"/>
</dbReference>
<dbReference type="OrthoDB" id="7709484at2"/>
<comment type="caution">
    <text evidence="3">The sequence shown here is derived from an EMBL/GenBank/DDBJ whole genome shotgun (WGS) entry which is preliminary data.</text>
</comment>